<feature type="compositionally biased region" description="Polar residues" evidence="6">
    <location>
        <begin position="234"/>
        <end position="266"/>
    </location>
</feature>
<dbReference type="SUPFAM" id="SSF52047">
    <property type="entry name" value="RNI-like"/>
    <property type="match status" value="1"/>
</dbReference>
<gene>
    <name evidence="7" type="ORF">ACEWY4_007674</name>
</gene>
<evidence type="ECO:0000256" key="1">
    <source>
        <dbReference type="ARBA" id="ARBA00006901"/>
    </source>
</evidence>
<name>A0ABD1K8V7_9TELE</name>
<evidence type="ECO:0000256" key="3">
    <source>
        <dbReference type="ARBA" id="ARBA00062608"/>
    </source>
</evidence>
<evidence type="ECO:0000256" key="6">
    <source>
        <dbReference type="SAM" id="MobiDB-lite"/>
    </source>
</evidence>
<dbReference type="InterPro" id="IPR032675">
    <property type="entry name" value="LRR_dom_sf"/>
</dbReference>
<protein>
    <recommendedName>
        <fullName evidence="4">Distal membrane-arm assembly complex protein 2</fullName>
    </recommendedName>
    <alternativeName>
        <fullName evidence="5">ATP synthase subunit s-like protein</fullName>
    </alternativeName>
</protein>
<comment type="similarity">
    <text evidence="1">Belongs to the ATP synthase subunit s family.</text>
</comment>
<comment type="caution">
    <text evidence="7">The sequence shown here is derived from an EMBL/GenBank/DDBJ whole genome shotgun (WGS) entry which is preliminary data.</text>
</comment>
<keyword evidence="8" id="KW-1185">Reference proteome</keyword>
<sequence length="272" mass="30870">MQVTRQTCQRVLWLGTRRYLSATPASQPTVISRFLLWLSQNFHDVEPLLNWSTTLRNRVVRRKNLFYGYAQRRYGENIAAAYYILSLKGAFRFAGQTEWFRPNDRGRFSYDFMSFPAATIEEIDLSGTPINCNGLDNLVTQVHLRRLTLRGCPEVDGWFLSRLHAFSESLEELDISHCPRITTGALCALIHLRKLKLLDISSLSSLQNPGLVHILIEEMLPHCLVTGTGYSQGLSSEDRMQTNSTAGLKAQATQPQAEENGQTSVQRHGEMH</sequence>
<accession>A0ABD1K8V7</accession>
<comment type="function">
    <text evidence="2">Required for the assembly of the mitochondrial NADH:ubiquinone oxidoreductase complex (complex I). Involved in the assembly of the distal region of complex I.</text>
</comment>
<evidence type="ECO:0000256" key="5">
    <source>
        <dbReference type="ARBA" id="ARBA00076566"/>
    </source>
</evidence>
<evidence type="ECO:0000256" key="4">
    <source>
        <dbReference type="ARBA" id="ARBA00072316"/>
    </source>
</evidence>
<proteinExistence type="inferred from homology"/>
<organism evidence="7 8">
    <name type="scientific">Coilia grayii</name>
    <name type="common">Gray's grenadier anchovy</name>
    <dbReference type="NCBI Taxonomy" id="363190"/>
    <lineage>
        <taxon>Eukaryota</taxon>
        <taxon>Metazoa</taxon>
        <taxon>Chordata</taxon>
        <taxon>Craniata</taxon>
        <taxon>Vertebrata</taxon>
        <taxon>Euteleostomi</taxon>
        <taxon>Actinopterygii</taxon>
        <taxon>Neopterygii</taxon>
        <taxon>Teleostei</taxon>
        <taxon>Clupei</taxon>
        <taxon>Clupeiformes</taxon>
        <taxon>Clupeoidei</taxon>
        <taxon>Engraulidae</taxon>
        <taxon>Coilinae</taxon>
        <taxon>Coilia</taxon>
    </lineage>
</organism>
<dbReference type="AlphaFoldDB" id="A0ABD1K8V7"/>
<evidence type="ECO:0000313" key="7">
    <source>
        <dbReference type="EMBL" id="KAL2095526.1"/>
    </source>
</evidence>
<comment type="subunit">
    <text evidence="3">Interacts with incompletely assembled mitochondrial NADH:ubiquinone oxidoreductase complex (complex I).</text>
</comment>
<evidence type="ECO:0000313" key="8">
    <source>
        <dbReference type="Proteomes" id="UP001591681"/>
    </source>
</evidence>
<dbReference type="Gene3D" id="3.80.10.10">
    <property type="entry name" value="Ribonuclease Inhibitor"/>
    <property type="match status" value="1"/>
</dbReference>
<reference evidence="7 8" key="1">
    <citation type="submission" date="2024-09" db="EMBL/GenBank/DDBJ databases">
        <title>A chromosome-level genome assembly of Gray's grenadier anchovy, Coilia grayii.</title>
        <authorList>
            <person name="Fu Z."/>
        </authorList>
    </citation>
    <scope>NUCLEOTIDE SEQUENCE [LARGE SCALE GENOMIC DNA]</scope>
    <source>
        <strain evidence="7">G4</strain>
        <tissue evidence="7">Muscle</tissue>
    </source>
</reference>
<dbReference type="FunFam" id="3.80.10.10:FF:000168">
    <property type="entry name" value="Distal membrane arm assembly complex 2"/>
    <property type="match status" value="1"/>
</dbReference>
<evidence type="ECO:0000256" key="2">
    <source>
        <dbReference type="ARBA" id="ARBA00057777"/>
    </source>
</evidence>
<feature type="region of interest" description="Disordered" evidence="6">
    <location>
        <begin position="234"/>
        <end position="272"/>
    </location>
</feature>
<dbReference type="EMBL" id="JBHFQA010000007">
    <property type="protein sequence ID" value="KAL2095526.1"/>
    <property type="molecule type" value="Genomic_DNA"/>
</dbReference>
<dbReference type="Proteomes" id="UP001591681">
    <property type="component" value="Unassembled WGS sequence"/>
</dbReference>